<keyword evidence="3" id="KW-1185">Reference proteome</keyword>
<gene>
    <name evidence="2" type="ORF">MKK62_05150</name>
</gene>
<dbReference type="RefSeq" id="WP_240262459.1">
    <property type="nucleotide sequence ID" value="NZ_CP092488.2"/>
</dbReference>
<sequence length="322" mass="35128">MTTRAATSEHLLGLLSRSRPNAGTGMESRVIRLSQLRAEGGPAVAIMKVARDLRGASELRTQRRLVAEVVSQPGLDKAWRELVPRVLAFDERNEATVCVESYRPGIRMADVLADHPHRFEELTAMALHAIVPLHRATARSIVVDNLSAVRQWVVGPVATLVAACRRRDPGLVPELQRLETMLTRAVVGRRTTVCWTHGGYSPRSVRMAGPQGPVNRIVAWDKARGDRPALVDVYLMVLAASAQVEGADLGEIVGRRVESGLSDSERRVLTALSACADPFDERVAIALAWLQYIATTAGDRSENEDWLTADVVPVLHAFADSG</sequence>
<accession>A0ABY3VU27</accession>
<dbReference type="InterPro" id="IPR011009">
    <property type="entry name" value="Kinase-like_dom_sf"/>
</dbReference>
<reference evidence="2" key="1">
    <citation type="submission" date="2022-08" db="EMBL/GenBank/DDBJ databases">
        <title>Whole genome sequencing of non-tuberculosis mycobacteria type-strains.</title>
        <authorList>
            <person name="Igarashi Y."/>
            <person name="Osugi A."/>
            <person name="Mitarai S."/>
        </authorList>
    </citation>
    <scope>NUCLEOTIDE SEQUENCE</scope>
    <source>
        <strain evidence="2">DSM 45127</strain>
    </source>
</reference>
<feature type="region of interest" description="Disordered" evidence="1">
    <location>
        <begin position="1"/>
        <end position="23"/>
    </location>
</feature>
<evidence type="ECO:0000256" key="1">
    <source>
        <dbReference type="SAM" id="MobiDB-lite"/>
    </source>
</evidence>
<evidence type="ECO:0000313" key="3">
    <source>
        <dbReference type="Proteomes" id="UP001055336"/>
    </source>
</evidence>
<dbReference type="Proteomes" id="UP001055336">
    <property type="component" value="Chromosome"/>
</dbReference>
<dbReference type="EMBL" id="CP092488">
    <property type="protein sequence ID" value="UMB70697.1"/>
    <property type="molecule type" value="Genomic_DNA"/>
</dbReference>
<protein>
    <recommendedName>
        <fullName evidence="4">Aminoglycoside phosphotransferase domain-containing protein</fullName>
    </recommendedName>
</protein>
<dbReference type="SUPFAM" id="SSF56112">
    <property type="entry name" value="Protein kinase-like (PK-like)"/>
    <property type="match status" value="1"/>
</dbReference>
<organism evidence="2 3">
    <name type="scientific">Mycobacterium paraterrae</name>
    <dbReference type="NCBI Taxonomy" id="577492"/>
    <lineage>
        <taxon>Bacteria</taxon>
        <taxon>Bacillati</taxon>
        <taxon>Actinomycetota</taxon>
        <taxon>Actinomycetes</taxon>
        <taxon>Mycobacteriales</taxon>
        <taxon>Mycobacteriaceae</taxon>
        <taxon>Mycobacterium</taxon>
    </lineage>
</organism>
<evidence type="ECO:0000313" key="2">
    <source>
        <dbReference type="EMBL" id="UMB70697.1"/>
    </source>
</evidence>
<name>A0ABY3VU27_9MYCO</name>
<proteinExistence type="predicted"/>
<evidence type="ECO:0008006" key="4">
    <source>
        <dbReference type="Google" id="ProtNLM"/>
    </source>
</evidence>